<keyword evidence="2" id="KW-1185">Reference proteome</keyword>
<proteinExistence type="predicted"/>
<evidence type="ECO:0008006" key="3">
    <source>
        <dbReference type="Google" id="ProtNLM"/>
    </source>
</evidence>
<reference evidence="1 2" key="1">
    <citation type="submission" date="2018-12" db="EMBL/GenBank/DDBJ databases">
        <authorList>
            <consortium name="Pathogen Informatics"/>
        </authorList>
    </citation>
    <scope>NUCLEOTIDE SEQUENCE [LARGE SCALE GENOMIC DNA]</scope>
    <source>
        <strain evidence="1 2">NCTC10296</strain>
    </source>
</reference>
<protein>
    <recommendedName>
        <fullName evidence="3">Bacteriocin class II with double-glycine leader peptide</fullName>
    </recommendedName>
</protein>
<dbReference type="OrthoDB" id="8254884at2"/>
<dbReference type="RefSeq" id="WP_085417115.1">
    <property type="nucleotide sequence ID" value="NZ_CAUJPY010000023.1"/>
</dbReference>
<dbReference type="KEGG" id="nci:NCTC10296_02279"/>
<sequence length="83" mass="8149">MQTLVINEFGARELTMAELDLIAGGAWSWKEFGRYTATGAVSTGIAGGVAGAAFGPGAIPGAAVGFVGGALGGAAAYTVAGWW</sequence>
<evidence type="ECO:0000313" key="1">
    <source>
        <dbReference type="EMBL" id="VEF03362.1"/>
    </source>
</evidence>
<accession>A0A448DB27</accession>
<organism evidence="1 2">
    <name type="scientific">Neisseria canis</name>
    <dbReference type="NCBI Taxonomy" id="493"/>
    <lineage>
        <taxon>Bacteria</taxon>
        <taxon>Pseudomonadati</taxon>
        <taxon>Pseudomonadota</taxon>
        <taxon>Betaproteobacteria</taxon>
        <taxon>Neisseriales</taxon>
        <taxon>Neisseriaceae</taxon>
        <taxon>Neisseria</taxon>
    </lineage>
</organism>
<dbReference type="EMBL" id="LR134313">
    <property type="protein sequence ID" value="VEF03362.1"/>
    <property type="molecule type" value="Genomic_DNA"/>
</dbReference>
<evidence type="ECO:0000313" key="2">
    <source>
        <dbReference type="Proteomes" id="UP000279284"/>
    </source>
</evidence>
<gene>
    <name evidence="1" type="ORF">NCTC10296_02279</name>
</gene>
<dbReference type="Proteomes" id="UP000279284">
    <property type="component" value="Chromosome"/>
</dbReference>
<dbReference type="AlphaFoldDB" id="A0A448DB27"/>
<name>A0A448DB27_9NEIS</name>